<evidence type="ECO:0000256" key="4">
    <source>
        <dbReference type="ARBA" id="ARBA00022840"/>
    </source>
</evidence>
<dbReference type="CDD" id="cd18548">
    <property type="entry name" value="ABC_6TM_Tm287_like"/>
    <property type="match status" value="1"/>
</dbReference>
<dbReference type="SUPFAM" id="SSF52540">
    <property type="entry name" value="P-loop containing nucleoside triphosphate hydrolases"/>
    <property type="match status" value="1"/>
</dbReference>
<feature type="transmembrane region" description="Helical" evidence="7">
    <location>
        <begin position="262"/>
        <end position="280"/>
    </location>
</feature>
<reference evidence="11" key="1">
    <citation type="journal article" date="2019" name="Int. J. Syst. Evol. Microbiol.">
        <title>The Global Catalogue of Microorganisms (GCM) 10K type strain sequencing project: providing services to taxonomists for standard genome sequencing and annotation.</title>
        <authorList>
            <consortium name="The Broad Institute Genomics Platform"/>
            <consortium name="The Broad Institute Genome Sequencing Center for Infectious Disease"/>
            <person name="Wu L."/>
            <person name="Ma J."/>
        </authorList>
    </citation>
    <scope>NUCLEOTIDE SEQUENCE [LARGE SCALE GENOMIC DNA]</scope>
    <source>
        <strain evidence="11">DT43</strain>
    </source>
</reference>
<dbReference type="InterPro" id="IPR011527">
    <property type="entry name" value="ABC1_TM_dom"/>
</dbReference>
<dbReference type="InterPro" id="IPR027417">
    <property type="entry name" value="P-loop_NTPase"/>
</dbReference>
<dbReference type="PANTHER" id="PTHR43394:SF1">
    <property type="entry name" value="ATP-BINDING CASSETTE SUB-FAMILY B MEMBER 10, MITOCHONDRIAL"/>
    <property type="match status" value="1"/>
</dbReference>
<accession>A0ABW0UE51</accession>
<dbReference type="Pfam" id="PF00005">
    <property type="entry name" value="ABC_tran"/>
    <property type="match status" value="1"/>
</dbReference>
<dbReference type="SUPFAM" id="SSF90123">
    <property type="entry name" value="ABC transporter transmembrane region"/>
    <property type="match status" value="1"/>
</dbReference>
<evidence type="ECO:0000256" key="7">
    <source>
        <dbReference type="SAM" id="Phobius"/>
    </source>
</evidence>
<keyword evidence="11" id="KW-1185">Reference proteome</keyword>
<name>A0ABW0UE51_9STRE</name>
<comment type="caution">
    <text evidence="10">The sequence shown here is derived from an EMBL/GenBank/DDBJ whole genome shotgun (WGS) entry which is preliminary data.</text>
</comment>
<comment type="subcellular location">
    <subcellularLocation>
        <location evidence="1">Cell membrane</location>
        <topology evidence="1">Multi-pass membrane protein</topology>
    </subcellularLocation>
</comment>
<feature type="transmembrane region" description="Helical" evidence="7">
    <location>
        <begin position="157"/>
        <end position="177"/>
    </location>
</feature>
<feature type="domain" description="ABC transmembrane type-1" evidence="9">
    <location>
        <begin position="16"/>
        <end position="298"/>
    </location>
</feature>
<dbReference type="PANTHER" id="PTHR43394">
    <property type="entry name" value="ATP-DEPENDENT PERMEASE MDL1, MITOCHONDRIAL"/>
    <property type="match status" value="1"/>
</dbReference>
<feature type="domain" description="ABC transporter" evidence="8">
    <location>
        <begin position="330"/>
        <end position="566"/>
    </location>
</feature>
<dbReference type="InterPro" id="IPR003593">
    <property type="entry name" value="AAA+_ATPase"/>
</dbReference>
<evidence type="ECO:0000256" key="6">
    <source>
        <dbReference type="ARBA" id="ARBA00023136"/>
    </source>
</evidence>
<dbReference type="InterPro" id="IPR003439">
    <property type="entry name" value="ABC_transporter-like_ATP-bd"/>
</dbReference>
<gene>
    <name evidence="10" type="ORF">ACFPQ3_07455</name>
</gene>
<dbReference type="PROSITE" id="PS50893">
    <property type="entry name" value="ABC_TRANSPORTER_2"/>
    <property type="match status" value="1"/>
</dbReference>
<evidence type="ECO:0000256" key="3">
    <source>
        <dbReference type="ARBA" id="ARBA00022741"/>
    </source>
</evidence>
<evidence type="ECO:0000259" key="9">
    <source>
        <dbReference type="PROSITE" id="PS50929"/>
    </source>
</evidence>
<evidence type="ECO:0000256" key="1">
    <source>
        <dbReference type="ARBA" id="ARBA00004651"/>
    </source>
</evidence>
<feature type="transmembrane region" description="Helical" evidence="7">
    <location>
        <begin position="235"/>
        <end position="256"/>
    </location>
</feature>
<evidence type="ECO:0000259" key="8">
    <source>
        <dbReference type="PROSITE" id="PS50893"/>
    </source>
</evidence>
<dbReference type="CDD" id="cd03228">
    <property type="entry name" value="ABCC_MRP_Like"/>
    <property type="match status" value="1"/>
</dbReference>
<evidence type="ECO:0000313" key="10">
    <source>
        <dbReference type="EMBL" id="MFC5631413.1"/>
    </source>
</evidence>
<keyword evidence="4 10" id="KW-0067">ATP-binding</keyword>
<protein>
    <submittedName>
        <fullName evidence="10">ABC transporter ATP-binding protein</fullName>
    </submittedName>
</protein>
<dbReference type="PROSITE" id="PS50929">
    <property type="entry name" value="ABC_TM1F"/>
    <property type="match status" value="1"/>
</dbReference>
<dbReference type="SMART" id="SM00382">
    <property type="entry name" value="AAA"/>
    <property type="match status" value="1"/>
</dbReference>
<dbReference type="Proteomes" id="UP001596110">
    <property type="component" value="Unassembled WGS sequence"/>
</dbReference>
<keyword evidence="6 7" id="KW-0472">Membrane</keyword>
<dbReference type="RefSeq" id="WP_156806627.1">
    <property type="nucleotide sequence ID" value="NZ_JBHSOJ010000016.1"/>
</dbReference>
<keyword evidence="3" id="KW-0547">Nucleotide-binding</keyword>
<evidence type="ECO:0000256" key="5">
    <source>
        <dbReference type="ARBA" id="ARBA00022989"/>
    </source>
</evidence>
<keyword evidence="2 7" id="KW-0812">Transmembrane</keyword>
<dbReference type="Gene3D" id="3.40.50.300">
    <property type="entry name" value="P-loop containing nucleotide triphosphate hydrolases"/>
    <property type="match status" value="1"/>
</dbReference>
<keyword evidence="5 7" id="KW-1133">Transmembrane helix</keyword>
<evidence type="ECO:0000256" key="2">
    <source>
        <dbReference type="ARBA" id="ARBA00022692"/>
    </source>
</evidence>
<evidence type="ECO:0000313" key="11">
    <source>
        <dbReference type="Proteomes" id="UP001596110"/>
    </source>
</evidence>
<feature type="transmembrane region" description="Helical" evidence="7">
    <location>
        <begin position="133"/>
        <end position="151"/>
    </location>
</feature>
<dbReference type="InterPro" id="IPR039421">
    <property type="entry name" value="Type_1_exporter"/>
</dbReference>
<dbReference type="InterPro" id="IPR036640">
    <property type="entry name" value="ABC1_TM_sf"/>
</dbReference>
<proteinExistence type="predicted"/>
<dbReference type="PROSITE" id="PS00211">
    <property type="entry name" value="ABC_TRANSPORTER_1"/>
    <property type="match status" value="1"/>
</dbReference>
<dbReference type="GO" id="GO:0005524">
    <property type="term" value="F:ATP binding"/>
    <property type="evidence" value="ECO:0007669"/>
    <property type="project" value="UniProtKB-KW"/>
</dbReference>
<dbReference type="InterPro" id="IPR017871">
    <property type="entry name" value="ABC_transporter-like_CS"/>
</dbReference>
<organism evidence="10 11">
    <name type="scientific">Streptococcus caledonicus</name>
    <dbReference type="NCBI Taxonomy" id="2614158"/>
    <lineage>
        <taxon>Bacteria</taxon>
        <taxon>Bacillati</taxon>
        <taxon>Bacillota</taxon>
        <taxon>Bacilli</taxon>
        <taxon>Lactobacillales</taxon>
        <taxon>Streptococcaceae</taxon>
        <taxon>Streptococcus</taxon>
    </lineage>
</organism>
<feature type="transmembrane region" description="Helical" evidence="7">
    <location>
        <begin position="52"/>
        <end position="76"/>
    </location>
</feature>
<dbReference type="EMBL" id="JBHSOJ010000016">
    <property type="protein sequence ID" value="MFC5631413.1"/>
    <property type="molecule type" value="Genomic_DNA"/>
</dbReference>
<dbReference type="Gene3D" id="1.20.1560.10">
    <property type="entry name" value="ABC transporter type 1, transmembrane domain"/>
    <property type="match status" value="1"/>
</dbReference>
<sequence>MKRLGIYFKGYLKETLLGPLFKLLEASFELLVPLVLAKIMDETIPNNDQNHLFLMIFLLGMLAVIGCVVAITAQYFSAKAAVGFTQKLNQDLFEKIMSLPQEERDKIGTSSLVARLTSDSLQVQLGINMFLRLFLRSPFIVFGAIFMALTIDRGITLWFLLMVIVLFLIVGIMSRLLSPMYLKLRQQLDKIVSLTREQMQGIRVIRAFNQTEREIVDFSQDNADYTHQQLETGNLSILVTPLTYLVVNMTLVIVIWHSGVKIGTGLLSQGMLVALVNYLLQILVELIKLTMLVTTLNQSFISAQRISSVFDLTSEEIQAELKQETSSHALVVEDVTFTYPNASGPSLNQIHLSIEKGQFLGIIGGTGSGKSTFVKMINGLYRPTLGSFAIFQNGQSPRSLGEWRDWVALVPQKAELFKGTIRSNLTLGLHKPVSEDELWQALELAQASDFVREKDGQLDAEVEAFGRNFSGGQRQRLTIARAILKKAPFLVLDDATSALDYLTESRLLSALREKLSDTTLILISQRPGSLSQADKILVLDKGQQSGLGTHQELLLENEIYQAICKSQEREGEHV</sequence>
<dbReference type="Pfam" id="PF00664">
    <property type="entry name" value="ABC_membrane"/>
    <property type="match status" value="1"/>
</dbReference>